<dbReference type="GO" id="GO:0006281">
    <property type="term" value="P:DNA repair"/>
    <property type="evidence" value="ECO:0007669"/>
    <property type="project" value="UniProtKB-ARBA"/>
</dbReference>
<dbReference type="PANTHER" id="PTHR11081:SF75">
    <property type="entry name" value="ENDONUCLEASE, PUTATIVE (AFU_ORTHOLOGUE AFUA_3G13260)-RELATED"/>
    <property type="match status" value="1"/>
</dbReference>
<accession>A0A067SKM3</accession>
<protein>
    <recommendedName>
        <fullName evidence="1">XPG-I domain-containing protein</fullName>
    </recommendedName>
</protein>
<organism evidence="2 3">
    <name type="scientific">Galerina marginata (strain CBS 339.88)</name>
    <dbReference type="NCBI Taxonomy" id="685588"/>
    <lineage>
        <taxon>Eukaryota</taxon>
        <taxon>Fungi</taxon>
        <taxon>Dikarya</taxon>
        <taxon>Basidiomycota</taxon>
        <taxon>Agaricomycotina</taxon>
        <taxon>Agaricomycetes</taxon>
        <taxon>Agaricomycetidae</taxon>
        <taxon>Agaricales</taxon>
        <taxon>Agaricineae</taxon>
        <taxon>Strophariaceae</taxon>
        <taxon>Galerina</taxon>
    </lineage>
</organism>
<dbReference type="OrthoDB" id="3005703at2759"/>
<evidence type="ECO:0000259" key="1">
    <source>
        <dbReference type="SMART" id="SM00484"/>
    </source>
</evidence>
<dbReference type="HOGENOM" id="CLU_007575_4_0_1"/>
<dbReference type="PANTHER" id="PTHR11081">
    <property type="entry name" value="FLAP ENDONUCLEASE FAMILY MEMBER"/>
    <property type="match status" value="1"/>
</dbReference>
<dbReference type="SMART" id="SM00484">
    <property type="entry name" value="XPGI"/>
    <property type="match status" value="1"/>
</dbReference>
<dbReference type="Proteomes" id="UP000027222">
    <property type="component" value="Unassembled WGS sequence"/>
</dbReference>
<feature type="non-terminal residue" evidence="2">
    <location>
        <position position="1"/>
    </location>
</feature>
<reference evidence="3" key="1">
    <citation type="journal article" date="2014" name="Proc. Natl. Acad. Sci. U.S.A.">
        <title>Extensive sampling of basidiomycete genomes demonstrates inadequacy of the white-rot/brown-rot paradigm for wood decay fungi.</title>
        <authorList>
            <person name="Riley R."/>
            <person name="Salamov A.A."/>
            <person name="Brown D.W."/>
            <person name="Nagy L.G."/>
            <person name="Floudas D."/>
            <person name="Held B.W."/>
            <person name="Levasseur A."/>
            <person name="Lombard V."/>
            <person name="Morin E."/>
            <person name="Otillar R."/>
            <person name="Lindquist E.A."/>
            <person name="Sun H."/>
            <person name="LaButti K.M."/>
            <person name="Schmutz J."/>
            <person name="Jabbour D."/>
            <person name="Luo H."/>
            <person name="Baker S.E."/>
            <person name="Pisabarro A.G."/>
            <person name="Walton J.D."/>
            <person name="Blanchette R.A."/>
            <person name="Henrissat B."/>
            <person name="Martin F."/>
            <person name="Cullen D."/>
            <person name="Hibbett D.S."/>
            <person name="Grigoriev I.V."/>
        </authorList>
    </citation>
    <scope>NUCLEOTIDE SEQUENCE [LARGE SCALE GENOMIC DNA]</scope>
    <source>
        <strain evidence="3">CBS 339.88</strain>
    </source>
</reference>
<dbReference type="Gene3D" id="3.40.50.1010">
    <property type="entry name" value="5'-nuclease"/>
    <property type="match status" value="1"/>
</dbReference>
<dbReference type="SUPFAM" id="SSF88723">
    <property type="entry name" value="PIN domain-like"/>
    <property type="match status" value="1"/>
</dbReference>
<dbReference type="AlphaFoldDB" id="A0A067SKM3"/>
<dbReference type="Pfam" id="PF00867">
    <property type="entry name" value="XPG_I"/>
    <property type="match status" value="1"/>
</dbReference>
<feature type="domain" description="XPG-I" evidence="1">
    <location>
        <begin position="52"/>
        <end position="125"/>
    </location>
</feature>
<name>A0A067SKM3_GALM3</name>
<evidence type="ECO:0000313" key="2">
    <source>
        <dbReference type="EMBL" id="KDR70577.1"/>
    </source>
</evidence>
<dbReference type="InterPro" id="IPR006084">
    <property type="entry name" value="XPG/Rad2"/>
</dbReference>
<dbReference type="InterPro" id="IPR006086">
    <property type="entry name" value="XPG-I_dom"/>
</dbReference>
<proteinExistence type="predicted"/>
<dbReference type="InterPro" id="IPR029060">
    <property type="entry name" value="PIN-like_dom_sf"/>
</dbReference>
<dbReference type="SUPFAM" id="SSF47807">
    <property type="entry name" value="5' to 3' exonuclease, C-terminal subdomain"/>
    <property type="match status" value="1"/>
</dbReference>
<dbReference type="GO" id="GO:0017108">
    <property type="term" value="F:5'-flap endonuclease activity"/>
    <property type="evidence" value="ECO:0007669"/>
    <property type="project" value="TreeGrafter"/>
</dbReference>
<dbReference type="PRINTS" id="PR00853">
    <property type="entry name" value="XPGRADSUPER"/>
</dbReference>
<keyword evidence="3" id="KW-1185">Reference proteome</keyword>
<dbReference type="STRING" id="685588.A0A067SKM3"/>
<evidence type="ECO:0000313" key="3">
    <source>
        <dbReference type="Proteomes" id="UP000027222"/>
    </source>
</evidence>
<dbReference type="InterPro" id="IPR036279">
    <property type="entry name" value="5-3_exonuclease_C_sf"/>
</dbReference>
<sequence>LRVLFFKLCKFLQSPITWIFVFDGPLRPNKKRSKSVNSQVPSWRGSCQSLLKSFGFAIHQAPGEGEAELAKLNASGFIDAVLSTDSDSFVFGAQCVIRRAKMNLRHDEFGIYHAHVIEHTESVLLSTGGLLLLALVLGGDYSSGLEGCGVSVAHALAKSGFGDSLLEAAQSLDDIGFELFRQKWISDLRNELTTNTYGHLRARQPKLASNIPANFPERSILELYCRPLTSFSPMQILPDISSWKPREPKIKEITTFCYTHLGWRDISEILGVFHRNLWEGVFLQMLYSV</sequence>
<dbReference type="CDD" id="cd09870">
    <property type="entry name" value="PIN_YEN1"/>
    <property type="match status" value="1"/>
</dbReference>
<dbReference type="EMBL" id="KL142396">
    <property type="protein sequence ID" value="KDR70577.1"/>
    <property type="molecule type" value="Genomic_DNA"/>
</dbReference>
<feature type="non-terminal residue" evidence="2">
    <location>
        <position position="289"/>
    </location>
</feature>
<gene>
    <name evidence="2" type="ORF">GALMADRAFT_46237</name>
</gene>